<accession>A0ABS9VM04</accession>
<evidence type="ECO:0000313" key="1">
    <source>
        <dbReference type="EMBL" id="MCH8615995.1"/>
    </source>
</evidence>
<keyword evidence="2" id="KW-1185">Reference proteome</keyword>
<dbReference type="RefSeq" id="WP_241446823.1">
    <property type="nucleotide sequence ID" value="NZ_JAKZHW010000001.1"/>
</dbReference>
<sequence length="113" mass="12279">MPVYVVSFEVQDGGSVDQLPALRKAIAKLKGHQVLQSSYLVNAPFTAGALKQYLLNHMGEKDRICVSKLPRRADLEFSFHGIGGTNAWLRKNSRMELPVPANSSNGGQVAIGD</sequence>
<gene>
    <name evidence="1" type="ORF">LZ016_07770</name>
</gene>
<reference evidence="1 2" key="1">
    <citation type="submission" date="2022-03" db="EMBL/GenBank/DDBJ databases">
        <authorList>
            <person name="Jo J.-H."/>
            <person name="Im W.-T."/>
        </authorList>
    </citation>
    <scope>NUCLEOTIDE SEQUENCE [LARGE SCALE GENOMIC DNA]</scope>
    <source>
        <strain evidence="1 2">SM33</strain>
    </source>
</reference>
<name>A0ABS9VM04_9SPHN</name>
<organism evidence="1 2">
    <name type="scientific">Sphingomonas telluris</name>
    <dbReference type="NCBI Taxonomy" id="2907998"/>
    <lineage>
        <taxon>Bacteria</taxon>
        <taxon>Pseudomonadati</taxon>
        <taxon>Pseudomonadota</taxon>
        <taxon>Alphaproteobacteria</taxon>
        <taxon>Sphingomonadales</taxon>
        <taxon>Sphingomonadaceae</taxon>
        <taxon>Sphingomonas</taxon>
    </lineage>
</organism>
<evidence type="ECO:0000313" key="2">
    <source>
        <dbReference type="Proteomes" id="UP001203058"/>
    </source>
</evidence>
<dbReference type="EMBL" id="JAKZHW010000001">
    <property type="protein sequence ID" value="MCH8615995.1"/>
    <property type="molecule type" value="Genomic_DNA"/>
</dbReference>
<comment type="caution">
    <text evidence="1">The sequence shown here is derived from an EMBL/GenBank/DDBJ whole genome shotgun (WGS) entry which is preliminary data.</text>
</comment>
<dbReference type="Proteomes" id="UP001203058">
    <property type="component" value="Unassembled WGS sequence"/>
</dbReference>
<protein>
    <submittedName>
        <fullName evidence="1">Uncharacterized protein</fullName>
    </submittedName>
</protein>
<proteinExistence type="predicted"/>